<keyword evidence="2" id="KW-0732">Signal</keyword>
<reference evidence="3 4" key="1">
    <citation type="submission" date="2019-07" db="EMBL/GenBank/DDBJ databases">
        <title>Whole genome shotgun sequence of Adhaeribacter aerolatus NBRC 106133.</title>
        <authorList>
            <person name="Hosoyama A."/>
            <person name="Uohara A."/>
            <person name="Ohji S."/>
            <person name="Ichikawa N."/>
        </authorList>
    </citation>
    <scope>NUCLEOTIDE SEQUENCE [LARGE SCALE GENOMIC DNA]</scope>
    <source>
        <strain evidence="3 4">NBRC 106133</strain>
    </source>
</reference>
<keyword evidence="4" id="KW-1185">Reference proteome</keyword>
<dbReference type="Proteomes" id="UP000321532">
    <property type="component" value="Unassembled WGS sequence"/>
</dbReference>
<feature type="chain" id="PRO_5021957240" description="Lipoprotein" evidence="2">
    <location>
        <begin position="20"/>
        <end position="65"/>
    </location>
</feature>
<dbReference type="EMBL" id="BJYS01000003">
    <property type="protein sequence ID" value="GEO02988.1"/>
    <property type="molecule type" value="Genomic_DNA"/>
</dbReference>
<feature type="compositionally biased region" description="Acidic residues" evidence="1">
    <location>
        <begin position="36"/>
        <end position="57"/>
    </location>
</feature>
<evidence type="ECO:0000256" key="1">
    <source>
        <dbReference type="SAM" id="MobiDB-lite"/>
    </source>
</evidence>
<evidence type="ECO:0000256" key="2">
    <source>
        <dbReference type="SAM" id="SignalP"/>
    </source>
</evidence>
<dbReference type="PROSITE" id="PS51257">
    <property type="entry name" value="PROKAR_LIPOPROTEIN"/>
    <property type="match status" value="1"/>
</dbReference>
<dbReference type="RefSeq" id="WP_146895026.1">
    <property type="nucleotide sequence ID" value="NZ_BJYS01000003.1"/>
</dbReference>
<proteinExistence type="predicted"/>
<evidence type="ECO:0000313" key="4">
    <source>
        <dbReference type="Proteomes" id="UP000321532"/>
    </source>
</evidence>
<comment type="caution">
    <text evidence="3">The sequence shown here is derived from an EMBL/GenBank/DDBJ whole genome shotgun (WGS) entry which is preliminary data.</text>
</comment>
<sequence length="65" mass="7277">MKKIFLMLLATGLFSFAFASCDSASQNNTEERTEAVDDANEDEDKPDMEDEADEVEDGNDKNDPR</sequence>
<evidence type="ECO:0008006" key="5">
    <source>
        <dbReference type="Google" id="ProtNLM"/>
    </source>
</evidence>
<protein>
    <recommendedName>
        <fullName evidence="5">Lipoprotein</fullName>
    </recommendedName>
</protein>
<feature type="signal peptide" evidence="2">
    <location>
        <begin position="1"/>
        <end position="19"/>
    </location>
</feature>
<dbReference type="AlphaFoldDB" id="A0A512ATG7"/>
<accession>A0A512ATG7</accession>
<evidence type="ECO:0000313" key="3">
    <source>
        <dbReference type="EMBL" id="GEO02988.1"/>
    </source>
</evidence>
<feature type="region of interest" description="Disordered" evidence="1">
    <location>
        <begin position="23"/>
        <end position="65"/>
    </location>
</feature>
<name>A0A512ATG7_9BACT</name>
<organism evidence="3 4">
    <name type="scientific">Adhaeribacter aerolatus</name>
    <dbReference type="NCBI Taxonomy" id="670289"/>
    <lineage>
        <taxon>Bacteria</taxon>
        <taxon>Pseudomonadati</taxon>
        <taxon>Bacteroidota</taxon>
        <taxon>Cytophagia</taxon>
        <taxon>Cytophagales</taxon>
        <taxon>Hymenobacteraceae</taxon>
        <taxon>Adhaeribacter</taxon>
    </lineage>
</organism>
<gene>
    <name evidence="3" type="ORF">AAE02nite_06520</name>
</gene>